<evidence type="ECO:0000256" key="10">
    <source>
        <dbReference type="SAM" id="MobiDB-lite"/>
    </source>
</evidence>
<evidence type="ECO:0000256" key="7">
    <source>
        <dbReference type="ARBA" id="ARBA00023288"/>
    </source>
</evidence>
<evidence type="ECO:0000256" key="1">
    <source>
        <dbReference type="ARBA" id="ARBA00004193"/>
    </source>
</evidence>
<feature type="region of interest" description="Disordered" evidence="10">
    <location>
        <begin position="237"/>
        <end position="363"/>
    </location>
</feature>
<organism evidence="11 12">
    <name type="scientific">Penaeus vannamei</name>
    <name type="common">Whiteleg shrimp</name>
    <name type="synonym">Litopenaeus vannamei</name>
    <dbReference type="NCBI Taxonomy" id="6689"/>
    <lineage>
        <taxon>Eukaryota</taxon>
        <taxon>Metazoa</taxon>
        <taxon>Ecdysozoa</taxon>
        <taxon>Arthropoda</taxon>
        <taxon>Crustacea</taxon>
        <taxon>Multicrustacea</taxon>
        <taxon>Malacostraca</taxon>
        <taxon>Eumalacostraca</taxon>
        <taxon>Eucarida</taxon>
        <taxon>Decapoda</taxon>
        <taxon>Dendrobranchiata</taxon>
        <taxon>Penaeoidea</taxon>
        <taxon>Penaeidae</taxon>
        <taxon>Penaeus</taxon>
    </lineage>
</organism>
<evidence type="ECO:0000256" key="5">
    <source>
        <dbReference type="ARBA" id="ARBA00023134"/>
    </source>
</evidence>
<keyword evidence="4" id="KW-0547">Nucleotide-binding</keyword>
<keyword evidence="7" id="KW-0449">Lipoprotein</keyword>
<evidence type="ECO:0000313" key="12">
    <source>
        <dbReference type="Proteomes" id="UP000283509"/>
    </source>
</evidence>
<gene>
    <name evidence="11" type="ORF">C7M84_020678</name>
</gene>
<dbReference type="SMART" id="SM00173">
    <property type="entry name" value="RAS"/>
    <property type="match status" value="1"/>
</dbReference>
<sequence length="405" mass="43824">MVPISQRRPTPVSKEEDAGGSPAGAASTSGGSIDKPGEDPTKRRYRVVVMGAAKVGKTAIINQFLYDSFTPKYTRTVEEMHHGEYEVSGMSLTLDILDTSGSYEFPAMRELSVNQADAFILVYAITDADSFQEVRNLREMIMRTKNKPVPIVVVGNKNDLEEQRAVPTEMAETTVLVNWENGFLEASAKDNLNVLHIFKELLNQAKIRYALSPAVKRRRQSMPNVGMQITPAQLSHLQHIKQKHSGKRNSVQTSSRLRAGRALAPEAQLRSGRAGDSNAASRGNAASSGGIALTSRRRLAESCAPLGPWHPENKHQSGLPLTGLPSQPEPTGHEEVNGVLLHDKNRPGCSVPETSPARSRTRGPTYKTVFLGLSRTPLAATAGVDAPDLLLGCGSPRPLVSPPFG</sequence>
<dbReference type="PANTHER" id="PTHR46149:SF7">
    <property type="entry name" value="GTP-BINDING PROTEIN DI-RAS2"/>
    <property type="match status" value="1"/>
</dbReference>
<dbReference type="SMART" id="SM00174">
    <property type="entry name" value="RHO"/>
    <property type="match status" value="1"/>
</dbReference>
<dbReference type="PROSITE" id="PS51420">
    <property type="entry name" value="RHO"/>
    <property type="match status" value="1"/>
</dbReference>
<accession>A0A3R7PWA9</accession>
<name>A0A3R7PWA9_PENVA</name>
<evidence type="ECO:0000256" key="3">
    <source>
        <dbReference type="ARBA" id="ARBA00022481"/>
    </source>
</evidence>
<dbReference type="AlphaFoldDB" id="A0A3R7PWA9"/>
<dbReference type="Proteomes" id="UP000283509">
    <property type="component" value="Unassembled WGS sequence"/>
</dbReference>
<keyword evidence="6" id="KW-0472">Membrane</keyword>
<dbReference type="InterPro" id="IPR052236">
    <property type="entry name" value="Small_GTPase_RasD"/>
</dbReference>
<reference evidence="11 12" key="2">
    <citation type="submission" date="2019-01" db="EMBL/GenBank/DDBJ databases">
        <title>The decoding of complex shrimp genome reveals the adaptation for benthos swimmer, frequently molting mechanism and breeding impact on genome.</title>
        <authorList>
            <person name="Sun Y."/>
            <person name="Gao Y."/>
            <person name="Yu Y."/>
        </authorList>
    </citation>
    <scope>NUCLEOTIDE SEQUENCE [LARGE SCALE GENOMIC DNA]</scope>
    <source>
        <tissue evidence="11">Muscle</tissue>
    </source>
</reference>
<feature type="compositionally biased region" description="Basic and acidic residues" evidence="10">
    <location>
        <begin position="331"/>
        <end position="346"/>
    </location>
</feature>
<keyword evidence="8" id="KW-0636">Prenylation</keyword>
<dbReference type="GO" id="GO:0005886">
    <property type="term" value="C:plasma membrane"/>
    <property type="evidence" value="ECO:0007669"/>
    <property type="project" value="UniProtKB-SubCell"/>
</dbReference>
<dbReference type="PRINTS" id="PR00449">
    <property type="entry name" value="RASTRNSFRMNG"/>
</dbReference>
<comment type="subcellular location">
    <subcellularLocation>
        <location evidence="1">Cell membrane</location>
        <topology evidence="1">Lipid-anchor</topology>
    </subcellularLocation>
</comment>
<keyword evidence="5" id="KW-0342">GTP-binding</keyword>
<dbReference type="InterPro" id="IPR027417">
    <property type="entry name" value="P-loop_NTPase"/>
</dbReference>
<dbReference type="Gene3D" id="3.40.50.300">
    <property type="entry name" value="P-loop containing nucleotide triphosphate hydrolases"/>
    <property type="match status" value="1"/>
</dbReference>
<evidence type="ECO:0000256" key="9">
    <source>
        <dbReference type="ARBA" id="ARBA00038061"/>
    </source>
</evidence>
<feature type="compositionally biased region" description="Low complexity" evidence="10">
    <location>
        <begin position="19"/>
        <end position="32"/>
    </location>
</feature>
<feature type="compositionally biased region" description="Basic residues" evidence="10">
    <location>
        <begin position="238"/>
        <end position="247"/>
    </location>
</feature>
<keyword evidence="3" id="KW-0488">Methylation</keyword>
<evidence type="ECO:0000256" key="4">
    <source>
        <dbReference type="ARBA" id="ARBA00022741"/>
    </source>
</evidence>
<dbReference type="OrthoDB" id="265044at2759"/>
<dbReference type="GO" id="GO:0005525">
    <property type="term" value="F:GTP binding"/>
    <property type="evidence" value="ECO:0007669"/>
    <property type="project" value="UniProtKB-KW"/>
</dbReference>
<dbReference type="NCBIfam" id="TIGR00231">
    <property type="entry name" value="small_GTP"/>
    <property type="match status" value="1"/>
</dbReference>
<evidence type="ECO:0000256" key="6">
    <source>
        <dbReference type="ARBA" id="ARBA00023136"/>
    </source>
</evidence>
<dbReference type="InterPro" id="IPR005225">
    <property type="entry name" value="Small_GTP-bd"/>
</dbReference>
<keyword evidence="2" id="KW-1003">Cell membrane</keyword>
<dbReference type="SMART" id="SM00175">
    <property type="entry name" value="RAB"/>
    <property type="match status" value="1"/>
</dbReference>
<feature type="region of interest" description="Disordered" evidence="10">
    <location>
        <begin position="1"/>
        <end position="40"/>
    </location>
</feature>
<keyword evidence="12" id="KW-1185">Reference proteome</keyword>
<evidence type="ECO:0000313" key="11">
    <source>
        <dbReference type="EMBL" id="ROT61531.1"/>
    </source>
</evidence>
<feature type="compositionally biased region" description="Low complexity" evidence="10">
    <location>
        <begin position="274"/>
        <end position="292"/>
    </location>
</feature>
<dbReference type="SUPFAM" id="SSF52540">
    <property type="entry name" value="P-loop containing nucleoside triphosphate hydrolases"/>
    <property type="match status" value="1"/>
</dbReference>
<dbReference type="PROSITE" id="PS51419">
    <property type="entry name" value="RAB"/>
    <property type="match status" value="1"/>
</dbReference>
<protein>
    <submittedName>
        <fullName evidence="11">Putative GTP-binding protein Rhes-like</fullName>
    </submittedName>
</protein>
<dbReference type="GO" id="GO:0003924">
    <property type="term" value="F:GTPase activity"/>
    <property type="evidence" value="ECO:0007669"/>
    <property type="project" value="InterPro"/>
</dbReference>
<evidence type="ECO:0000256" key="2">
    <source>
        <dbReference type="ARBA" id="ARBA00022475"/>
    </source>
</evidence>
<proteinExistence type="inferred from homology"/>
<comment type="caution">
    <text evidence="11">The sequence shown here is derived from an EMBL/GenBank/DDBJ whole genome shotgun (WGS) entry which is preliminary data.</text>
</comment>
<comment type="similarity">
    <text evidence="9">Belongs to the small GTPase superfamily. RasD family.</text>
</comment>
<dbReference type="FunFam" id="3.40.50.300:FF:000475">
    <property type="entry name" value="GTP-binding protein Rhes"/>
    <property type="match status" value="1"/>
</dbReference>
<dbReference type="InterPro" id="IPR001806">
    <property type="entry name" value="Small_GTPase"/>
</dbReference>
<dbReference type="Pfam" id="PF00071">
    <property type="entry name" value="Ras"/>
    <property type="match status" value="1"/>
</dbReference>
<dbReference type="PANTHER" id="PTHR46149">
    <property type="entry name" value="MIP08469P"/>
    <property type="match status" value="1"/>
</dbReference>
<evidence type="ECO:0000256" key="8">
    <source>
        <dbReference type="ARBA" id="ARBA00023289"/>
    </source>
</evidence>
<dbReference type="EMBL" id="QCYY01004122">
    <property type="protein sequence ID" value="ROT61531.1"/>
    <property type="molecule type" value="Genomic_DNA"/>
</dbReference>
<dbReference type="PROSITE" id="PS51421">
    <property type="entry name" value="RAS"/>
    <property type="match status" value="1"/>
</dbReference>
<dbReference type="STRING" id="6689.A0A3R7PWA9"/>
<reference evidence="11 12" key="1">
    <citation type="submission" date="2018-04" db="EMBL/GenBank/DDBJ databases">
        <authorList>
            <person name="Zhang X."/>
            <person name="Yuan J."/>
            <person name="Li F."/>
            <person name="Xiang J."/>
        </authorList>
    </citation>
    <scope>NUCLEOTIDE SEQUENCE [LARGE SCALE GENOMIC DNA]</scope>
    <source>
        <tissue evidence="11">Muscle</tissue>
    </source>
</reference>